<reference evidence="3" key="1">
    <citation type="journal article" date="2019" name="Int. J. Syst. Evol. Microbiol.">
        <title>The Global Catalogue of Microorganisms (GCM) 10K type strain sequencing project: providing services to taxonomists for standard genome sequencing and annotation.</title>
        <authorList>
            <consortium name="The Broad Institute Genomics Platform"/>
            <consortium name="The Broad Institute Genome Sequencing Center for Infectious Disease"/>
            <person name="Wu L."/>
            <person name="Ma J."/>
        </authorList>
    </citation>
    <scope>NUCLEOTIDE SEQUENCE [LARGE SCALE GENOMIC DNA]</scope>
    <source>
        <strain evidence="3">JCM 18302</strain>
    </source>
</reference>
<accession>A0ABP9N6S5</accession>
<comment type="caution">
    <text evidence="2">The sequence shown here is derived from an EMBL/GenBank/DDBJ whole genome shotgun (WGS) entry which is preliminary data.</text>
</comment>
<keyword evidence="2" id="KW-0548">Nucleotidyltransferase</keyword>
<dbReference type="PANTHER" id="PTHR47183:SF3">
    <property type="entry name" value="TRANSFERASE"/>
    <property type="match status" value="1"/>
</dbReference>
<dbReference type="Gene3D" id="3.90.550.10">
    <property type="entry name" value="Spore Coat Polysaccharide Biosynthesis Protein SpsA, Chain A"/>
    <property type="match status" value="1"/>
</dbReference>
<dbReference type="Pfam" id="PF00483">
    <property type="entry name" value="NTP_transferase"/>
    <property type="match status" value="1"/>
</dbReference>
<gene>
    <name evidence="2" type="ORF">GCM10023320_03180</name>
</gene>
<dbReference type="InterPro" id="IPR005835">
    <property type="entry name" value="NTP_transferase_dom"/>
</dbReference>
<dbReference type="SUPFAM" id="SSF53448">
    <property type="entry name" value="Nucleotide-diphospho-sugar transferases"/>
    <property type="match status" value="1"/>
</dbReference>
<dbReference type="GO" id="GO:0016779">
    <property type="term" value="F:nucleotidyltransferase activity"/>
    <property type="evidence" value="ECO:0007669"/>
    <property type="project" value="UniProtKB-KW"/>
</dbReference>
<organism evidence="2 3">
    <name type="scientific">Pseudonocardia adelaidensis</name>
    <dbReference type="NCBI Taxonomy" id="648754"/>
    <lineage>
        <taxon>Bacteria</taxon>
        <taxon>Bacillati</taxon>
        <taxon>Actinomycetota</taxon>
        <taxon>Actinomycetes</taxon>
        <taxon>Pseudonocardiales</taxon>
        <taxon>Pseudonocardiaceae</taxon>
        <taxon>Pseudonocardia</taxon>
    </lineage>
</organism>
<dbReference type="InterPro" id="IPR029044">
    <property type="entry name" value="Nucleotide-diphossugar_trans"/>
</dbReference>
<sequence length="271" mass="30121">MKVVLFCGGYGMRMRDGISDTPKPMVQVGPRPLLWHVMRYYAHYGHKDFILCLGYGGHHIKQYFLDYQETGSNDFVLHGGEVRLLTSDIADWSITFVDTGLESPIGERLRRVRSLLEGEEMFLANYADVLTDAPIDAMVDQFAATDAVGQLLAVPPQAAFHVVEVDEGNRIGAITALRDMRLQENGGYLVLRPEVFDYLPENCDLVADACAVLAKEGRLAAYPYSGFWQPADTLKERIALEAMYQAGSTPWMPWRTDLPTVAAPIMSAAAN</sequence>
<dbReference type="PANTHER" id="PTHR47183">
    <property type="entry name" value="GLUCOSE-1-PHOSPHATE CYTIDYLYLTRANSFERASE-RELATED"/>
    <property type="match status" value="1"/>
</dbReference>
<feature type="domain" description="Nucleotidyl transferase" evidence="1">
    <location>
        <begin position="3"/>
        <end position="175"/>
    </location>
</feature>
<proteinExistence type="predicted"/>
<evidence type="ECO:0000259" key="1">
    <source>
        <dbReference type="Pfam" id="PF00483"/>
    </source>
</evidence>
<keyword evidence="2" id="KW-0808">Transferase</keyword>
<dbReference type="RefSeq" id="WP_345602699.1">
    <property type="nucleotide sequence ID" value="NZ_BAABJO010000001.1"/>
</dbReference>
<dbReference type="EMBL" id="BAABJO010000001">
    <property type="protein sequence ID" value="GAA5110913.1"/>
    <property type="molecule type" value="Genomic_DNA"/>
</dbReference>
<keyword evidence="3" id="KW-1185">Reference proteome</keyword>
<dbReference type="Proteomes" id="UP001500804">
    <property type="component" value="Unassembled WGS sequence"/>
</dbReference>
<dbReference type="InterPro" id="IPR013446">
    <property type="entry name" value="G1P_cyt_trans-like"/>
</dbReference>
<name>A0ABP9N6S5_9PSEU</name>
<evidence type="ECO:0000313" key="3">
    <source>
        <dbReference type="Proteomes" id="UP001500804"/>
    </source>
</evidence>
<evidence type="ECO:0000313" key="2">
    <source>
        <dbReference type="EMBL" id="GAA5110913.1"/>
    </source>
</evidence>
<protein>
    <submittedName>
        <fullName evidence="2">Glucose-1-phosphate cytidylyltransferase</fullName>
    </submittedName>
</protein>